<dbReference type="PATRIC" id="fig|1605367.3.peg.1242"/>
<feature type="transmembrane region" description="Helical" evidence="1">
    <location>
        <begin position="52"/>
        <end position="73"/>
    </location>
</feature>
<keyword evidence="1" id="KW-0812">Transmembrane</keyword>
<accession>A0A0P7BMS7</accession>
<evidence type="ECO:0000313" key="2">
    <source>
        <dbReference type="EMBL" id="KPM46625.1"/>
    </source>
</evidence>
<dbReference type="EMBL" id="LGTQ01000016">
    <property type="protein sequence ID" value="KPM46625.1"/>
    <property type="molecule type" value="Genomic_DNA"/>
</dbReference>
<reference evidence="2 3" key="1">
    <citation type="submission" date="2015-07" db="EMBL/GenBank/DDBJ databases">
        <title>The draft genome sequence of Leadbetterella sp. JN14-9.</title>
        <authorList>
            <person name="Liu Y."/>
            <person name="Du J."/>
            <person name="Shao Z."/>
        </authorList>
    </citation>
    <scope>NUCLEOTIDE SEQUENCE [LARGE SCALE GENOMIC DNA]</scope>
    <source>
        <strain evidence="2 3">JN14-9</strain>
    </source>
</reference>
<name>A0A0P7BMS7_9BACT</name>
<dbReference type="STRING" id="1605367.AFM12_19000"/>
<dbReference type="RefSeq" id="WP_055151916.1">
    <property type="nucleotide sequence ID" value="NZ_JXSZ01000016.1"/>
</dbReference>
<keyword evidence="1" id="KW-1133">Transmembrane helix</keyword>
<keyword evidence="1" id="KW-0472">Membrane</keyword>
<keyword evidence="3" id="KW-1185">Reference proteome</keyword>
<evidence type="ECO:0000256" key="1">
    <source>
        <dbReference type="SAM" id="Phobius"/>
    </source>
</evidence>
<proteinExistence type="predicted"/>
<dbReference type="Proteomes" id="UP000050454">
    <property type="component" value="Unassembled WGS sequence"/>
</dbReference>
<protein>
    <submittedName>
        <fullName evidence="2">Uncharacterized protein</fullName>
    </submittedName>
</protein>
<dbReference type="AlphaFoldDB" id="A0A0P7BMS7"/>
<evidence type="ECO:0000313" key="3">
    <source>
        <dbReference type="Proteomes" id="UP000050454"/>
    </source>
</evidence>
<gene>
    <name evidence="2" type="ORF">AFM12_19000</name>
</gene>
<organism evidence="2 3">
    <name type="scientific">Jiulongibacter sediminis</name>
    <dbReference type="NCBI Taxonomy" id="1605367"/>
    <lineage>
        <taxon>Bacteria</taxon>
        <taxon>Pseudomonadati</taxon>
        <taxon>Bacteroidota</taxon>
        <taxon>Cytophagia</taxon>
        <taxon>Cytophagales</taxon>
        <taxon>Leadbetterellaceae</taxon>
        <taxon>Jiulongibacter</taxon>
    </lineage>
</organism>
<comment type="caution">
    <text evidence="2">The sequence shown here is derived from an EMBL/GenBank/DDBJ whole genome shotgun (WGS) entry which is preliminary data.</text>
</comment>
<sequence>MHKSIFKKVLFLTALVVLLALGDSMAQCAMCRATVGSNLSEGRGVIGTGLNFGILYLLLTPYLLVGGLFFFWFRASKKELAKKLSLSNRLNQIYSK</sequence>